<feature type="region of interest" description="Disordered" evidence="1">
    <location>
        <begin position="47"/>
        <end position="68"/>
    </location>
</feature>
<dbReference type="Proteomes" id="UP001239462">
    <property type="component" value="Unassembled WGS sequence"/>
</dbReference>
<accession>A0ABT7PD28</accession>
<feature type="compositionally biased region" description="Polar residues" evidence="1">
    <location>
        <begin position="51"/>
        <end position="64"/>
    </location>
</feature>
<protein>
    <recommendedName>
        <fullName evidence="5">NolW-like domain-containing protein</fullName>
    </recommendedName>
</protein>
<keyword evidence="4" id="KW-1185">Reference proteome</keyword>
<name>A0ABT7PD28_9BACT</name>
<dbReference type="EMBL" id="JASZZN010000002">
    <property type="protein sequence ID" value="MDM4014258.1"/>
    <property type="molecule type" value="Genomic_DNA"/>
</dbReference>
<reference evidence="3 4" key="1">
    <citation type="submission" date="2023-06" db="EMBL/GenBank/DDBJ databases">
        <title>Roseiconus lacunae JC819 isolated from Gulf of Mannar region, Tamil Nadu.</title>
        <authorList>
            <person name="Pk S."/>
            <person name="Ch S."/>
            <person name="Ch V.R."/>
        </authorList>
    </citation>
    <scope>NUCLEOTIDE SEQUENCE [LARGE SCALE GENOMIC DNA]</scope>
    <source>
        <strain evidence="3 4">JC819</strain>
    </source>
</reference>
<evidence type="ECO:0000313" key="4">
    <source>
        <dbReference type="Proteomes" id="UP001239462"/>
    </source>
</evidence>
<feature type="chain" id="PRO_5046351735" description="NolW-like domain-containing protein" evidence="2">
    <location>
        <begin position="19"/>
        <end position="371"/>
    </location>
</feature>
<keyword evidence="2" id="KW-0732">Signal</keyword>
<evidence type="ECO:0000313" key="3">
    <source>
        <dbReference type="EMBL" id="MDM4014258.1"/>
    </source>
</evidence>
<evidence type="ECO:0000256" key="2">
    <source>
        <dbReference type="SAM" id="SignalP"/>
    </source>
</evidence>
<comment type="caution">
    <text evidence="3">The sequence shown here is derived from an EMBL/GenBank/DDBJ whole genome shotgun (WGS) entry which is preliminary data.</text>
</comment>
<dbReference type="RefSeq" id="WP_289162049.1">
    <property type="nucleotide sequence ID" value="NZ_JASZZN010000002.1"/>
</dbReference>
<evidence type="ECO:0008006" key="5">
    <source>
        <dbReference type="Google" id="ProtNLM"/>
    </source>
</evidence>
<proteinExistence type="predicted"/>
<organism evidence="3 4">
    <name type="scientific">Roseiconus lacunae</name>
    <dbReference type="NCBI Taxonomy" id="2605694"/>
    <lineage>
        <taxon>Bacteria</taxon>
        <taxon>Pseudomonadati</taxon>
        <taxon>Planctomycetota</taxon>
        <taxon>Planctomycetia</taxon>
        <taxon>Pirellulales</taxon>
        <taxon>Pirellulaceae</taxon>
        <taxon>Roseiconus</taxon>
    </lineage>
</organism>
<gene>
    <name evidence="3" type="ORF">QTN89_02370</name>
</gene>
<evidence type="ECO:0000256" key="1">
    <source>
        <dbReference type="SAM" id="MobiDB-lite"/>
    </source>
</evidence>
<sequence>MTFVSFAMLTYLAGPVNAQVAGSNPTAANKKLVTKVYDISNLLDSPRLLSPDQSQSTNPATQGNIMGGFGGGQAPVGGGGMFRIPDNILPQFGGGMGGMGGGMGGMGGGQFVHQHPQQMTREALKDVIITHVSGDTFKWMETSGEGGDLSIVGPLMIVTQSEEAHQKIAALLDLLKAGSNPSPTIQLEIRLVQIEAGQTKALSNATTENLVKLANEAHAARISLRCDNHRIAEIASGLRRSYVMSLTPVVGSNDVHIASRSSAYRPEIQTTLLGLFGRVKPAIAADGKQGRIQLGIQMASAPEEVLSATFGTGQTTDRVEIETATLETTVSVDADKWTMAGTVAITDATSIVQSGQALPHVAILMQWTVVK</sequence>
<feature type="signal peptide" evidence="2">
    <location>
        <begin position="1"/>
        <end position="18"/>
    </location>
</feature>